<dbReference type="AlphaFoldDB" id="A0A2K2FWG9"/>
<dbReference type="Proteomes" id="UP000236327">
    <property type="component" value="Unassembled WGS sequence"/>
</dbReference>
<organism evidence="1 2">
    <name type="scientific">Novosphingobium guangzhouense</name>
    <dbReference type="NCBI Taxonomy" id="1850347"/>
    <lineage>
        <taxon>Bacteria</taxon>
        <taxon>Pseudomonadati</taxon>
        <taxon>Pseudomonadota</taxon>
        <taxon>Alphaproteobacteria</taxon>
        <taxon>Sphingomonadales</taxon>
        <taxon>Sphingomonadaceae</taxon>
        <taxon>Novosphingobium</taxon>
    </lineage>
</organism>
<evidence type="ECO:0000313" key="1">
    <source>
        <dbReference type="EMBL" id="PNU03123.1"/>
    </source>
</evidence>
<reference evidence="1 2" key="1">
    <citation type="submission" date="2016-05" db="EMBL/GenBank/DDBJ databases">
        <title>Complete genome sequence of Novosphingobium guangzhouense SA925(T).</title>
        <authorList>
            <person name="Sha S."/>
        </authorList>
    </citation>
    <scope>NUCLEOTIDE SEQUENCE [LARGE SCALE GENOMIC DNA]</scope>
    <source>
        <strain evidence="1 2">SA925</strain>
    </source>
</reference>
<name>A0A2K2FWG9_9SPHN</name>
<keyword evidence="2" id="KW-1185">Reference proteome</keyword>
<accession>A0A2K2FWG9</accession>
<dbReference type="EMBL" id="LYMM01000058">
    <property type="protein sequence ID" value="PNU03123.1"/>
    <property type="molecule type" value="Genomic_DNA"/>
</dbReference>
<gene>
    <name evidence="1" type="ORF">A8V01_24885</name>
</gene>
<comment type="caution">
    <text evidence="1">The sequence shown here is derived from an EMBL/GenBank/DDBJ whole genome shotgun (WGS) entry which is preliminary data.</text>
</comment>
<sequence>MNRFAIDVLDEARQRAYEKPIPAEPAMRLALAWLAVNRLGEPYLIEQFWASATKPARPDDSNGYCRKRDLQVCINRWTFLAKQRRL</sequence>
<evidence type="ECO:0000313" key="2">
    <source>
        <dbReference type="Proteomes" id="UP000236327"/>
    </source>
</evidence>
<proteinExistence type="predicted"/>
<protein>
    <submittedName>
        <fullName evidence="1">Uncharacterized protein</fullName>
    </submittedName>
</protein>